<dbReference type="InterPro" id="IPR036047">
    <property type="entry name" value="F-box-like_dom_sf"/>
</dbReference>
<evidence type="ECO:0000313" key="2">
    <source>
        <dbReference type="EMBL" id="KIP04335.1"/>
    </source>
</evidence>
<name>A0A0C3S6W1_PHLG1</name>
<feature type="compositionally biased region" description="Acidic residues" evidence="1">
    <location>
        <begin position="398"/>
        <end position="415"/>
    </location>
</feature>
<protein>
    <recommendedName>
        <fullName evidence="4">F-box domain-containing protein</fullName>
    </recommendedName>
</protein>
<sequence>MGVSTRQRTQAIPAGGTIETGSPAVATCKGFLDLPAELIEDILVALAESANPKTIAALARTCRAVKKLIYFPEDKHLWRRIFLTTFDDPRLRSEGLDDHSYDWAHEYQSWMRALHVFERRSVERLDPRKRALRQRPASADEKVEEPRFDYTGVLEALLSTLHSTMPVPPPGGEEQRHAWEDPSMCTLRLREAAERAPDHPPYFQSSQEHPKPQPATATATESSACHFIPPSKNITFLKRVFSLGVIPDLLSNGGFNVSAGKPILFHDHITPPDSSSSPAAHVPEIKTASPPAARLYATSERDALNQLIAVFGISPFLVRPTPSDAEDTLNMPEEETTDPEIKEEDTLYRPGVTPLEHRSTFVARAFSRIRLGAQTEVYRMRYLDPRRAYGPFLRVPMDDEDEYAPSDEDDAEDGDYVPRHDHDDSDDDDAEFDADAGPVFVHIAAPRRPRPLPSAADLRADWEHLAAIRIVVQARMEETMKAPRGMVQQWFQHGKLDDLQRTLLSWENVRAGVWSAGPKDVKSADACAEASGSSSLAQESTIPKSPSEPLIEWDWAGVQGVWRRAVCWLDYHALIYHNVKGFAGATLDEATITVPMTLRVTGFSPSPSPQYKGFPTIHFDSKRVSSNTMGGAGWLGDGDGEEDVRRVKGTVTVCGDGSIWWSMLSSQRNTDSEWEWSSEGVQIGPSLAPGVPTGMRSGCGVLGLWTGWEHEPEDPIGAWWQWRVV</sequence>
<dbReference type="Proteomes" id="UP000053257">
    <property type="component" value="Unassembled WGS sequence"/>
</dbReference>
<feature type="region of interest" description="Disordered" evidence="1">
    <location>
        <begin position="197"/>
        <end position="222"/>
    </location>
</feature>
<dbReference type="SUPFAM" id="SSF81383">
    <property type="entry name" value="F-box domain"/>
    <property type="match status" value="1"/>
</dbReference>
<dbReference type="EMBL" id="KN840578">
    <property type="protein sequence ID" value="KIP04335.1"/>
    <property type="molecule type" value="Genomic_DNA"/>
</dbReference>
<evidence type="ECO:0000313" key="3">
    <source>
        <dbReference type="Proteomes" id="UP000053257"/>
    </source>
</evidence>
<keyword evidence="3" id="KW-1185">Reference proteome</keyword>
<accession>A0A0C3S6W1</accession>
<dbReference type="HOGENOM" id="CLU_024646_0_0_1"/>
<dbReference type="OrthoDB" id="3226064at2759"/>
<dbReference type="STRING" id="745531.A0A0C3S6W1"/>
<evidence type="ECO:0008006" key="4">
    <source>
        <dbReference type="Google" id="ProtNLM"/>
    </source>
</evidence>
<feature type="region of interest" description="Disordered" evidence="1">
    <location>
        <begin position="394"/>
        <end position="432"/>
    </location>
</feature>
<dbReference type="AlphaFoldDB" id="A0A0C3S6W1"/>
<organism evidence="2 3">
    <name type="scientific">Phlebiopsis gigantea (strain 11061_1 CR5-6)</name>
    <name type="common">White-rot fungus</name>
    <name type="synonym">Peniophora gigantea</name>
    <dbReference type="NCBI Taxonomy" id="745531"/>
    <lineage>
        <taxon>Eukaryota</taxon>
        <taxon>Fungi</taxon>
        <taxon>Dikarya</taxon>
        <taxon>Basidiomycota</taxon>
        <taxon>Agaricomycotina</taxon>
        <taxon>Agaricomycetes</taxon>
        <taxon>Polyporales</taxon>
        <taxon>Phanerochaetaceae</taxon>
        <taxon>Phlebiopsis</taxon>
    </lineage>
</organism>
<gene>
    <name evidence="2" type="ORF">PHLGIDRAFT_200529</name>
</gene>
<dbReference type="Gene3D" id="1.20.1280.50">
    <property type="match status" value="1"/>
</dbReference>
<evidence type="ECO:0000256" key="1">
    <source>
        <dbReference type="SAM" id="MobiDB-lite"/>
    </source>
</evidence>
<reference evidence="2 3" key="1">
    <citation type="journal article" date="2014" name="PLoS Genet.">
        <title>Analysis of the Phlebiopsis gigantea genome, transcriptome and secretome provides insight into its pioneer colonization strategies of wood.</title>
        <authorList>
            <person name="Hori C."/>
            <person name="Ishida T."/>
            <person name="Igarashi K."/>
            <person name="Samejima M."/>
            <person name="Suzuki H."/>
            <person name="Master E."/>
            <person name="Ferreira P."/>
            <person name="Ruiz-Duenas F.J."/>
            <person name="Held B."/>
            <person name="Canessa P."/>
            <person name="Larrondo L.F."/>
            <person name="Schmoll M."/>
            <person name="Druzhinina I.S."/>
            <person name="Kubicek C.P."/>
            <person name="Gaskell J.A."/>
            <person name="Kersten P."/>
            <person name="St John F."/>
            <person name="Glasner J."/>
            <person name="Sabat G."/>
            <person name="Splinter BonDurant S."/>
            <person name="Syed K."/>
            <person name="Yadav J."/>
            <person name="Mgbeahuruike A.C."/>
            <person name="Kovalchuk A."/>
            <person name="Asiegbu F.O."/>
            <person name="Lackner G."/>
            <person name="Hoffmeister D."/>
            <person name="Rencoret J."/>
            <person name="Gutierrez A."/>
            <person name="Sun H."/>
            <person name="Lindquist E."/>
            <person name="Barry K."/>
            <person name="Riley R."/>
            <person name="Grigoriev I.V."/>
            <person name="Henrissat B."/>
            <person name="Kues U."/>
            <person name="Berka R.M."/>
            <person name="Martinez A.T."/>
            <person name="Covert S.F."/>
            <person name="Blanchette R.A."/>
            <person name="Cullen D."/>
        </authorList>
    </citation>
    <scope>NUCLEOTIDE SEQUENCE [LARGE SCALE GENOMIC DNA]</scope>
    <source>
        <strain evidence="2 3">11061_1 CR5-6</strain>
    </source>
</reference>
<proteinExistence type="predicted"/>